<gene>
    <name evidence="12" type="ORF">MONBRDRAFT_27442</name>
</gene>
<name>A9V5A3_MONBE</name>
<evidence type="ECO:0000256" key="7">
    <source>
        <dbReference type="ARBA" id="ARBA00047687"/>
    </source>
</evidence>
<comment type="subcellular location">
    <subcellularLocation>
        <location evidence="1">Nucleus</location>
        <location evidence="1">Nucleolus</location>
    </subcellularLocation>
</comment>
<accession>A9V5A3</accession>
<evidence type="ECO:0000256" key="2">
    <source>
        <dbReference type="ARBA" id="ARBA00022517"/>
    </source>
</evidence>
<dbReference type="Pfam" id="PF08007">
    <property type="entry name" value="JmjC_2"/>
    <property type="match status" value="1"/>
</dbReference>
<evidence type="ECO:0000313" key="13">
    <source>
        <dbReference type="Proteomes" id="UP000001357"/>
    </source>
</evidence>
<dbReference type="PANTHER" id="PTHR13096:SF7">
    <property type="entry name" value="RIBOSOMAL OXYGENASE 2"/>
    <property type="match status" value="1"/>
</dbReference>
<feature type="compositionally biased region" description="Polar residues" evidence="10">
    <location>
        <begin position="128"/>
        <end position="145"/>
    </location>
</feature>
<organism evidence="12 13">
    <name type="scientific">Monosiga brevicollis</name>
    <name type="common">Choanoflagellate</name>
    <dbReference type="NCBI Taxonomy" id="81824"/>
    <lineage>
        <taxon>Eukaryota</taxon>
        <taxon>Choanoflagellata</taxon>
        <taxon>Craspedida</taxon>
        <taxon>Salpingoecidae</taxon>
        <taxon>Monosiga</taxon>
    </lineage>
</organism>
<dbReference type="GeneID" id="5893122"/>
<evidence type="ECO:0000256" key="5">
    <source>
        <dbReference type="ARBA" id="ARBA00034314"/>
    </source>
</evidence>
<comment type="catalytic activity">
    <reaction evidence="8">
        <text>L-histidyl-[protein] + 2-oxoglutarate + O2 = (3S)-3-hydroxy-L-histidyl-[protein] + succinate + CO2</text>
        <dbReference type="Rhea" id="RHEA:54256"/>
        <dbReference type="Rhea" id="RHEA-COMP:9745"/>
        <dbReference type="Rhea" id="RHEA-COMP:13840"/>
        <dbReference type="ChEBI" id="CHEBI:15379"/>
        <dbReference type="ChEBI" id="CHEBI:16526"/>
        <dbReference type="ChEBI" id="CHEBI:16810"/>
        <dbReference type="ChEBI" id="CHEBI:29979"/>
        <dbReference type="ChEBI" id="CHEBI:30031"/>
        <dbReference type="ChEBI" id="CHEBI:138021"/>
        <dbReference type="EC" id="1.14.11.79"/>
    </reaction>
</comment>
<keyword evidence="9" id="KW-0223">Dioxygenase</keyword>
<dbReference type="GO" id="GO:0005506">
    <property type="term" value="F:iron ion binding"/>
    <property type="evidence" value="ECO:0007669"/>
    <property type="project" value="UniProtKB-UniRule"/>
</dbReference>
<keyword evidence="9" id="KW-0539">Nucleus</keyword>
<dbReference type="AlphaFoldDB" id="A9V5A3"/>
<proteinExistence type="inferred from homology"/>
<dbReference type="PANTHER" id="PTHR13096">
    <property type="entry name" value="MINA53 MYC INDUCED NUCLEAR ANTIGEN"/>
    <property type="match status" value="1"/>
</dbReference>
<evidence type="ECO:0000256" key="10">
    <source>
        <dbReference type="SAM" id="MobiDB-lite"/>
    </source>
</evidence>
<feature type="domain" description="JmjC" evidence="11">
    <location>
        <begin position="185"/>
        <end position="321"/>
    </location>
</feature>
<dbReference type="PROSITE" id="PS51184">
    <property type="entry name" value="JMJC"/>
    <property type="match status" value="1"/>
</dbReference>
<keyword evidence="9" id="KW-0804">Transcription</keyword>
<evidence type="ECO:0000256" key="8">
    <source>
        <dbReference type="ARBA" id="ARBA00049465"/>
    </source>
</evidence>
<dbReference type="InterPro" id="IPR039994">
    <property type="entry name" value="NO66-like"/>
</dbReference>
<dbReference type="GO" id="GO:0032453">
    <property type="term" value="F:histone H3K4 demethylase activity"/>
    <property type="evidence" value="ECO:0000318"/>
    <property type="project" value="GO_Central"/>
</dbReference>
<keyword evidence="9" id="KW-0560">Oxidoreductase</keyword>
<feature type="compositionally biased region" description="Low complexity" evidence="10">
    <location>
        <begin position="512"/>
        <end position="524"/>
    </location>
</feature>
<dbReference type="KEGG" id="mbr:MONBRDRAFT_27442"/>
<dbReference type="InParanoid" id="A9V5A3"/>
<feature type="compositionally biased region" description="Polar residues" evidence="10">
    <location>
        <begin position="1"/>
        <end position="31"/>
    </location>
</feature>
<keyword evidence="2" id="KW-0690">Ribosome biogenesis</keyword>
<dbReference type="SUPFAM" id="SSF51197">
    <property type="entry name" value="Clavaminate synthase-like"/>
    <property type="match status" value="1"/>
</dbReference>
<keyword evidence="4 9" id="KW-0408">Iron</keyword>
<evidence type="ECO:0000259" key="11">
    <source>
        <dbReference type="PROSITE" id="PS51184"/>
    </source>
</evidence>
<feature type="compositionally biased region" description="Acidic residues" evidence="10">
    <location>
        <begin position="150"/>
        <end position="159"/>
    </location>
</feature>
<dbReference type="Gene3D" id="2.60.120.650">
    <property type="entry name" value="Cupin"/>
    <property type="match status" value="1"/>
</dbReference>
<dbReference type="InterPro" id="IPR003347">
    <property type="entry name" value="JmjC_dom"/>
</dbReference>
<dbReference type="GO" id="GO:0051864">
    <property type="term" value="F:histone H3K36 demethylase activity"/>
    <property type="evidence" value="ECO:0000318"/>
    <property type="project" value="GO_Central"/>
</dbReference>
<dbReference type="GO" id="GO:0036139">
    <property type="term" value="F:peptidyl-histidine dioxygenase activity"/>
    <property type="evidence" value="ECO:0007669"/>
    <property type="project" value="UniProtKB-EC"/>
</dbReference>
<reference evidence="12 13" key="1">
    <citation type="journal article" date="2008" name="Nature">
        <title>The genome of the choanoflagellate Monosiga brevicollis and the origin of metazoans.</title>
        <authorList>
            <consortium name="JGI Sequencing"/>
            <person name="King N."/>
            <person name="Westbrook M.J."/>
            <person name="Young S.L."/>
            <person name="Kuo A."/>
            <person name="Abedin M."/>
            <person name="Chapman J."/>
            <person name="Fairclough S."/>
            <person name="Hellsten U."/>
            <person name="Isogai Y."/>
            <person name="Letunic I."/>
            <person name="Marr M."/>
            <person name="Pincus D."/>
            <person name="Putnam N."/>
            <person name="Rokas A."/>
            <person name="Wright K.J."/>
            <person name="Zuzow R."/>
            <person name="Dirks W."/>
            <person name="Good M."/>
            <person name="Goodstein D."/>
            <person name="Lemons D."/>
            <person name="Li W."/>
            <person name="Lyons J.B."/>
            <person name="Morris A."/>
            <person name="Nichols S."/>
            <person name="Richter D.J."/>
            <person name="Salamov A."/>
            <person name="Bork P."/>
            <person name="Lim W.A."/>
            <person name="Manning G."/>
            <person name="Miller W.T."/>
            <person name="McGinnis W."/>
            <person name="Shapiro H."/>
            <person name="Tjian R."/>
            <person name="Grigoriev I.V."/>
            <person name="Rokhsar D."/>
        </authorList>
    </citation>
    <scope>NUCLEOTIDE SEQUENCE [LARGE SCALE GENOMIC DNA]</scope>
    <source>
        <strain evidence="13">MX1 / ATCC 50154</strain>
    </source>
</reference>
<dbReference type="GO" id="GO:0005730">
    <property type="term" value="C:nucleolus"/>
    <property type="evidence" value="ECO:0000318"/>
    <property type="project" value="GO_Central"/>
</dbReference>
<dbReference type="EMBL" id="CH991560">
    <property type="protein sequence ID" value="EDQ87242.1"/>
    <property type="molecule type" value="Genomic_DNA"/>
</dbReference>
<keyword evidence="13" id="KW-1185">Reference proteome</keyword>
<feature type="region of interest" description="Disordered" evidence="10">
    <location>
        <begin position="127"/>
        <end position="159"/>
    </location>
</feature>
<dbReference type="SMART" id="SM00558">
    <property type="entry name" value="JmjC"/>
    <property type="match status" value="1"/>
</dbReference>
<protein>
    <recommendedName>
        <fullName evidence="9">Bifunctional lysine-specific demethylase and histidyl-hydroxylase</fullName>
        <ecNumber evidence="9">1.14.11.-</ecNumber>
    </recommendedName>
</protein>
<comment type="similarity">
    <text evidence="5">Belongs to the ROX family. MINA53 subfamily.</text>
</comment>
<dbReference type="Proteomes" id="UP000001357">
    <property type="component" value="Unassembled WGS sequence"/>
</dbReference>
<dbReference type="Gene3D" id="1.10.10.1500">
    <property type="entry name" value="JmjC domain-containing ribosomal oxygenase (ROX), dimer domain"/>
    <property type="match status" value="1"/>
</dbReference>
<evidence type="ECO:0000256" key="4">
    <source>
        <dbReference type="ARBA" id="ARBA00023004"/>
    </source>
</evidence>
<dbReference type="eggNOG" id="KOG3706">
    <property type="taxonomic scope" value="Eukaryota"/>
</dbReference>
<evidence type="ECO:0000313" key="12">
    <source>
        <dbReference type="EMBL" id="EDQ87242.1"/>
    </source>
</evidence>
<feature type="compositionally biased region" description="Acidic residues" evidence="10">
    <location>
        <begin position="475"/>
        <end position="493"/>
    </location>
</feature>
<feature type="region of interest" description="Disordered" evidence="10">
    <location>
        <begin position="1"/>
        <end position="48"/>
    </location>
</feature>
<dbReference type="OMA" id="ANGRCKQ"/>
<sequence length="595" mass="66813">MATVSDTNSNNMPPAADSQPTTKQTVSSVVNTEPAGQPAPKREKRPAMPRTLGDILAPMTTQQFFDKHFERSFLYIPREDRDPGIVYQGLFSLDQLYTLLQRESMFYGTDLNLCRYDGERKLVLNGGRNDTTDLPTINGNHSNSQRAEEQDSNDSDDSDELAEEALAADVRRRVEDLKATVQFHQPQRFVRALHDLLYSFEQELTTLVGANVYITPANSQGLAPHHDDVEVYILQLEGEKAWRLYEPIEPLAMSYSADLDREELAQPIAELVLRPGDFLYLPRGTIHEASCVGNQHSTHITISSHQNWNYGHLMAQTLPECITNAMSNVLELRRGLPHGFLRQHGVLHAGFPPPPSAVFHHMRELLQSDQVWSEIERHFHQAVDSFALDYTTARLPPPALRRNPLNPAPTRVTPVFHATTKVRLVYTDHIRALPTPGAESNDDGQADDQPDFEIKVWHSLSNDVRTHMMQPALPDSEDEDDEHEEQDEEEEDTACSRSGLRESNDTGDVSSHDSSSATSSHLRSNPPLHPIGAVVPRDNPITLPGSAWPTLIHLMQLDGQGQRRTSAIQAIPGELQENILLCEQLWQKRLLVIEA</sequence>
<evidence type="ECO:0000256" key="6">
    <source>
        <dbReference type="ARBA" id="ARBA00046256"/>
    </source>
</evidence>
<dbReference type="STRING" id="81824.A9V5A3"/>
<dbReference type="Gene3D" id="3.90.930.40">
    <property type="match status" value="1"/>
</dbReference>
<dbReference type="GO" id="GO:0042254">
    <property type="term" value="P:ribosome biogenesis"/>
    <property type="evidence" value="ECO:0007669"/>
    <property type="project" value="UniProtKB-KW"/>
</dbReference>
<keyword evidence="9" id="KW-0805">Transcription regulation</keyword>
<evidence type="ECO:0000256" key="9">
    <source>
        <dbReference type="RuleBase" id="RU366061"/>
    </source>
</evidence>
<evidence type="ECO:0000256" key="1">
    <source>
        <dbReference type="ARBA" id="ARBA00004604"/>
    </source>
</evidence>
<comment type="catalytic activity">
    <reaction evidence="7">
        <text>L-histidyl-[ribosomal protein uL15] + 2-oxoglutarate + O2 = (3S)-3-hydroxy-L-histidyl-[ribosomal protein uL15] + succinate + CO2</text>
        <dbReference type="Rhea" id="RHEA:54024"/>
        <dbReference type="Rhea" id="RHEA-COMP:13760"/>
        <dbReference type="Rhea" id="RHEA-COMP:13761"/>
        <dbReference type="ChEBI" id="CHEBI:15379"/>
        <dbReference type="ChEBI" id="CHEBI:16526"/>
        <dbReference type="ChEBI" id="CHEBI:16810"/>
        <dbReference type="ChEBI" id="CHEBI:29979"/>
        <dbReference type="ChEBI" id="CHEBI:30031"/>
        <dbReference type="ChEBI" id="CHEBI:138021"/>
    </reaction>
</comment>
<dbReference type="RefSeq" id="XP_001747855.1">
    <property type="nucleotide sequence ID" value="XM_001747803.1"/>
</dbReference>
<dbReference type="EC" id="1.14.11.-" evidence="9"/>
<comment type="cofactor">
    <cofactor evidence="9">
        <name>Fe(2+)</name>
        <dbReference type="ChEBI" id="CHEBI:29033"/>
    </cofactor>
    <text evidence="9">Binds 1 Fe(2+) ion per subunit.</text>
</comment>
<keyword evidence="3 9" id="KW-0479">Metal-binding</keyword>
<dbReference type="FunCoup" id="A9V5A3">
    <property type="interactions" value="245"/>
</dbReference>
<feature type="region of interest" description="Disordered" evidence="10">
    <location>
        <begin position="471"/>
        <end position="537"/>
    </location>
</feature>
<comment type="function">
    <text evidence="6">Oxygenase that can act as both a histone lysine demethylase and a ribosomal histidine hydroxylase. Is involved in the demethylation of trimethylated 'Lys-9' on histone H3 (H3K9me3), leading to an increase in ribosomal RNA expression. Also catalyzes the hydroxylation of 60S ribosomal protein L27a on 'His-39'. May play an important role in cell growth and survival. May be involved in ribosome biogenesis, most likely during the assembly process of pre-ribosomal particles.</text>
</comment>
<evidence type="ECO:0000256" key="3">
    <source>
        <dbReference type="ARBA" id="ARBA00022723"/>
    </source>
</evidence>